<keyword evidence="1" id="KW-0808">Transferase</keyword>
<dbReference type="KEGG" id="fri:FraEuI1c_1947"/>
<proteinExistence type="predicted"/>
<dbReference type="GO" id="GO:0008168">
    <property type="term" value="F:methyltransferase activity"/>
    <property type="evidence" value="ECO:0007669"/>
    <property type="project" value="UniProtKB-KW"/>
</dbReference>
<dbReference type="eggNOG" id="COG2227">
    <property type="taxonomic scope" value="Bacteria"/>
</dbReference>
<gene>
    <name evidence="1" type="ordered locus">FraEuI1c_1947</name>
</gene>
<organism evidence="1 2">
    <name type="scientific">Pseudofrankia inefficax (strain DSM 45817 / CECT 9037 / DDB 130130 / EuI1c)</name>
    <name type="common">Frankia inefficax</name>
    <dbReference type="NCBI Taxonomy" id="298654"/>
    <lineage>
        <taxon>Bacteria</taxon>
        <taxon>Bacillati</taxon>
        <taxon>Actinomycetota</taxon>
        <taxon>Actinomycetes</taxon>
        <taxon>Frankiales</taxon>
        <taxon>Frankiaceae</taxon>
        <taxon>Pseudofrankia</taxon>
    </lineage>
</organism>
<dbReference type="InParanoid" id="E3ITV0"/>
<keyword evidence="2" id="KW-1185">Reference proteome</keyword>
<name>E3ITV0_PSEI1</name>
<dbReference type="Gene3D" id="3.40.50.150">
    <property type="entry name" value="Vaccinia Virus protein VP39"/>
    <property type="match status" value="1"/>
</dbReference>
<dbReference type="Proteomes" id="UP000002484">
    <property type="component" value="Chromosome"/>
</dbReference>
<dbReference type="HOGENOM" id="CLU_425596_0_0_11"/>
<dbReference type="GO" id="GO:0032259">
    <property type="term" value="P:methylation"/>
    <property type="evidence" value="ECO:0007669"/>
    <property type="project" value="UniProtKB-KW"/>
</dbReference>
<evidence type="ECO:0000313" key="2">
    <source>
        <dbReference type="Proteomes" id="UP000002484"/>
    </source>
</evidence>
<accession>E3ITV0</accession>
<dbReference type="STRING" id="298654.FraEuI1c_1947"/>
<sequence>MNRRTWISAAVAAGVGLNTARLRRRLSALPVIGPSDEPVHHAHVFLTVGGVRLDEAQRRAASAHARRHGLDVLDLVPEQLTPDRLLDLARLVDTTSYQANRLTPGRGAYQALLVDREILARSALDPKDLGETDLVAITAVLKRHAPTTTALAVLPGLRALPRTGAERFAVQRAAYAWQPPSLVAPAVRDALLATGARAAPGWTLAAAALSWLQPAAVAAGGPVRIDRADLLAAPLVRRRGAAELVADLAPTRATERLGRWRVSLPPAYAADDEAGLEAARAAYRADLAAGVERFLEEPRTTCPWCGGPRLRRMTVGVDTMQVKPGRFRYDRCADCRHVFQNPRLTPEGLDFYYRDFYGGLGRDSMEQVLGFGPGSHPARARSVPPTPRTWLDVGAGHGHFCLLARDVWPSTVFDGLDLGDGIEEAGRRGWVENAYLGQFPDLAPSLAGRYDVVSMFHYLEHTGDPRAELDAAALALRPGGHLLIEVPNPDSVTFRAYGPLASGMLIPQHLNLLPADNLVDALTARGFVIEHVEFGQVHISGDAPLAWWGVFQLLGPSPDLPWRDVRRPLLGYARRAAAFAALAPLMPVAAVAEAASRPFLTRGNRANAYRILARLADPGAATSAIG</sequence>
<protein>
    <submittedName>
        <fullName evidence="1">Methyltransferase type 12</fullName>
    </submittedName>
</protein>
<reference evidence="1 2" key="1">
    <citation type="submission" date="2010-10" db="EMBL/GenBank/DDBJ databases">
        <title>Complete sequence of Frankia sp. EuI1c.</title>
        <authorList>
            <consortium name="US DOE Joint Genome Institute"/>
            <person name="Lucas S."/>
            <person name="Copeland A."/>
            <person name="Lapidus A."/>
            <person name="Cheng J.-F."/>
            <person name="Bruce D."/>
            <person name="Goodwin L."/>
            <person name="Pitluck S."/>
            <person name="Chertkov O."/>
            <person name="Detter J.C."/>
            <person name="Han C."/>
            <person name="Tapia R."/>
            <person name="Land M."/>
            <person name="Hauser L."/>
            <person name="Jeffries C."/>
            <person name="Kyrpides N."/>
            <person name="Ivanova N."/>
            <person name="Mikhailova N."/>
            <person name="Beauchemin N."/>
            <person name="Sen A."/>
            <person name="Sur S.A."/>
            <person name="Gtari M."/>
            <person name="Wall L."/>
            <person name="Tisa L."/>
            <person name="Woyke T."/>
        </authorList>
    </citation>
    <scope>NUCLEOTIDE SEQUENCE [LARGE SCALE GENOMIC DNA]</scope>
    <source>
        <strain evidence="2">DSM 45817 / CECT 9037 / EuI1c</strain>
    </source>
</reference>
<dbReference type="EMBL" id="CP002299">
    <property type="protein sequence ID" value="ADP79997.1"/>
    <property type="molecule type" value="Genomic_DNA"/>
</dbReference>
<keyword evidence="1" id="KW-0489">Methyltransferase</keyword>
<dbReference type="AlphaFoldDB" id="E3ITV0"/>
<dbReference type="InterPro" id="IPR029063">
    <property type="entry name" value="SAM-dependent_MTases_sf"/>
</dbReference>
<evidence type="ECO:0000313" key="1">
    <source>
        <dbReference type="EMBL" id="ADP79997.1"/>
    </source>
</evidence>
<dbReference type="Pfam" id="PF13489">
    <property type="entry name" value="Methyltransf_23"/>
    <property type="match status" value="1"/>
</dbReference>
<dbReference type="OrthoDB" id="3779937at2"/>
<dbReference type="SUPFAM" id="SSF53335">
    <property type="entry name" value="S-adenosyl-L-methionine-dependent methyltransferases"/>
    <property type="match status" value="1"/>
</dbReference>
<dbReference type="RefSeq" id="WP_013423116.1">
    <property type="nucleotide sequence ID" value="NC_014666.1"/>
</dbReference>